<feature type="transmembrane region" description="Helical" evidence="1">
    <location>
        <begin position="49"/>
        <end position="64"/>
    </location>
</feature>
<dbReference type="AlphaFoldDB" id="A0A8J7TU03"/>
<organism evidence="2 3">
    <name type="scientific">Candidatus Paracaedimonas acanthamoebae</name>
    <dbReference type="NCBI Taxonomy" id="244581"/>
    <lineage>
        <taxon>Bacteria</taxon>
        <taxon>Pseudomonadati</taxon>
        <taxon>Pseudomonadota</taxon>
        <taxon>Alphaproteobacteria</taxon>
        <taxon>Holosporales</taxon>
        <taxon>Caedimonadaceae</taxon>
        <taxon>Candidatus Paracaedimonas</taxon>
    </lineage>
</organism>
<evidence type="ECO:0000313" key="3">
    <source>
        <dbReference type="Proteomes" id="UP000664414"/>
    </source>
</evidence>
<name>A0A8J7TU03_9PROT</name>
<evidence type="ECO:0000313" key="2">
    <source>
        <dbReference type="EMBL" id="MBN9412717.1"/>
    </source>
</evidence>
<evidence type="ECO:0000256" key="1">
    <source>
        <dbReference type="SAM" id="Phobius"/>
    </source>
</evidence>
<keyword evidence="1" id="KW-1133">Transmembrane helix</keyword>
<gene>
    <name evidence="2" type="ORF">J0H12_02165</name>
</gene>
<dbReference type="Proteomes" id="UP000664414">
    <property type="component" value="Unassembled WGS sequence"/>
</dbReference>
<dbReference type="EMBL" id="JAFKGL010000012">
    <property type="protein sequence ID" value="MBN9412717.1"/>
    <property type="molecule type" value="Genomic_DNA"/>
</dbReference>
<comment type="caution">
    <text evidence="2">The sequence shown here is derived from an EMBL/GenBank/DDBJ whole genome shotgun (WGS) entry which is preliminary data.</text>
</comment>
<proteinExistence type="predicted"/>
<sequence length="65" mass="7204">MVNQNNSIAGQDVMEQHSSKGFILRDGSSLLSLPTNDNKSPQGARIKKVMWWSLILGSILFLAFL</sequence>
<reference evidence="2" key="1">
    <citation type="submission" date="2021-02" db="EMBL/GenBank/DDBJ databases">
        <title>Thiocyanate and organic carbon inputs drive convergent selection for specific autotrophic Afipia and Thiobacillus strains within complex microbiomes.</title>
        <authorList>
            <person name="Huddy R.J."/>
            <person name="Sachdeva R."/>
            <person name="Kadzinga F."/>
            <person name="Kantor R.S."/>
            <person name="Harrison S.T.L."/>
            <person name="Banfield J.F."/>
        </authorList>
    </citation>
    <scope>NUCLEOTIDE SEQUENCE</scope>
    <source>
        <strain evidence="2">SCN18_10_11_15_R4_P_38_20</strain>
    </source>
</reference>
<protein>
    <submittedName>
        <fullName evidence="2">Uncharacterized protein</fullName>
    </submittedName>
</protein>
<keyword evidence="1" id="KW-0472">Membrane</keyword>
<accession>A0A8J7TU03</accession>
<keyword evidence="1" id="KW-0812">Transmembrane</keyword>